<evidence type="ECO:0000313" key="8">
    <source>
        <dbReference type="Proteomes" id="UP001596270"/>
    </source>
</evidence>
<gene>
    <name evidence="7" type="ORF">ACFQND_21435</name>
</gene>
<dbReference type="PANTHER" id="PTHR30482:SF17">
    <property type="entry name" value="ABC TRANSPORTER ATP-BINDING PROTEIN"/>
    <property type="match status" value="1"/>
</dbReference>
<comment type="caution">
    <text evidence="7">The sequence shown here is derived from an EMBL/GenBank/DDBJ whole genome shotgun (WGS) entry which is preliminary data.</text>
</comment>
<comment type="subcellular location">
    <subcellularLocation>
        <location evidence="1">Cell membrane</location>
        <topology evidence="1">Multi-pass membrane protein</topology>
    </subcellularLocation>
</comment>
<evidence type="ECO:0000256" key="2">
    <source>
        <dbReference type="ARBA" id="ARBA00022475"/>
    </source>
</evidence>
<protein>
    <submittedName>
        <fullName evidence="7">Branched-chain amino acid ABC transporter permease</fullName>
    </submittedName>
</protein>
<keyword evidence="3 6" id="KW-0812">Transmembrane</keyword>
<dbReference type="EMBL" id="JBHSRS010000084">
    <property type="protein sequence ID" value="MFC6283800.1"/>
    <property type="molecule type" value="Genomic_DNA"/>
</dbReference>
<organism evidence="7 8">
    <name type="scientific">Polaromonas aquatica</name>
    <dbReference type="NCBI Taxonomy" id="332657"/>
    <lineage>
        <taxon>Bacteria</taxon>
        <taxon>Pseudomonadati</taxon>
        <taxon>Pseudomonadota</taxon>
        <taxon>Betaproteobacteria</taxon>
        <taxon>Burkholderiales</taxon>
        <taxon>Comamonadaceae</taxon>
        <taxon>Polaromonas</taxon>
    </lineage>
</organism>
<keyword evidence="5 6" id="KW-0472">Membrane</keyword>
<accession>A0ABW1U2Q3</accession>
<feature type="transmembrane region" description="Helical" evidence="6">
    <location>
        <begin position="74"/>
        <end position="93"/>
    </location>
</feature>
<evidence type="ECO:0000256" key="4">
    <source>
        <dbReference type="ARBA" id="ARBA00022989"/>
    </source>
</evidence>
<dbReference type="Pfam" id="PF02653">
    <property type="entry name" value="BPD_transp_2"/>
    <property type="match status" value="1"/>
</dbReference>
<proteinExistence type="predicted"/>
<evidence type="ECO:0000256" key="6">
    <source>
        <dbReference type="SAM" id="Phobius"/>
    </source>
</evidence>
<dbReference type="InterPro" id="IPR001851">
    <property type="entry name" value="ABC_transp_permease"/>
</dbReference>
<evidence type="ECO:0000256" key="5">
    <source>
        <dbReference type="ARBA" id="ARBA00023136"/>
    </source>
</evidence>
<dbReference type="CDD" id="cd06581">
    <property type="entry name" value="TM_PBP1_LivM_like"/>
    <property type="match status" value="1"/>
</dbReference>
<dbReference type="RefSeq" id="WP_371439576.1">
    <property type="nucleotide sequence ID" value="NZ_JBHSRS010000084.1"/>
</dbReference>
<evidence type="ECO:0000256" key="1">
    <source>
        <dbReference type="ARBA" id="ARBA00004651"/>
    </source>
</evidence>
<keyword evidence="2" id="KW-1003">Cell membrane</keyword>
<feature type="transmembrane region" description="Helical" evidence="6">
    <location>
        <begin position="20"/>
        <end position="38"/>
    </location>
</feature>
<feature type="transmembrane region" description="Helical" evidence="6">
    <location>
        <begin position="180"/>
        <end position="198"/>
    </location>
</feature>
<evidence type="ECO:0000313" key="7">
    <source>
        <dbReference type="EMBL" id="MFC6283800.1"/>
    </source>
</evidence>
<feature type="transmembrane region" description="Helical" evidence="6">
    <location>
        <begin position="225"/>
        <end position="249"/>
    </location>
</feature>
<feature type="transmembrane region" description="Helical" evidence="6">
    <location>
        <begin position="303"/>
        <end position="329"/>
    </location>
</feature>
<reference evidence="8" key="1">
    <citation type="journal article" date="2019" name="Int. J. Syst. Evol. Microbiol.">
        <title>The Global Catalogue of Microorganisms (GCM) 10K type strain sequencing project: providing services to taxonomists for standard genome sequencing and annotation.</title>
        <authorList>
            <consortium name="The Broad Institute Genomics Platform"/>
            <consortium name="The Broad Institute Genome Sequencing Center for Infectious Disease"/>
            <person name="Wu L."/>
            <person name="Ma J."/>
        </authorList>
    </citation>
    <scope>NUCLEOTIDE SEQUENCE [LARGE SCALE GENOMIC DNA]</scope>
    <source>
        <strain evidence="8">CCUG 39402</strain>
    </source>
</reference>
<feature type="transmembrane region" description="Helical" evidence="6">
    <location>
        <begin position="100"/>
        <end position="122"/>
    </location>
</feature>
<dbReference type="InterPro" id="IPR043428">
    <property type="entry name" value="LivM-like"/>
</dbReference>
<keyword evidence="8" id="KW-1185">Reference proteome</keyword>
<name>A0ABW1U2Q3_9BURK</name>
<dbReference type="Proteomes" id="UP001596270">
    <property type="component" value="Unassembled WGS sequence"/>
</dbReference>
<feature type="transmembrane region" description="Helical" evidence="6">
    <location>
        <begin position="269"/>
        <end position="291"/>
    </location>
</feature>
<sequence length="356" mass="37645">MSGPATHSQREVTTSGHARFVPPAWVLALLSIGFGLTLPHLVKGPTTMTLLTQGTLNALLATSVGVLIRQCGLVSFGHATFFGLGAYLTGLLLKSSGLPTGLVLFLAVLVPTLLGFVIALVIVRLSGVAFSMLTLAVAQVFHEIVLKWRDLAGGDDGLSVSLPSTIIGLPGSVFQSANSMFVICWTTLSLILFGLAVFSRSRMGRLVHAIRDNEERARFIGYETLLPRALVFAMSAAIGAIGGTLFFLYNGFVSPDLLHWTMSGSALVMAIVGGAEFVVGPAIGALVFLGVKDALGNLTEHWQAIIGVVLIVITVGFPSGLAGILAAVWRRLTRRLLGDRKIAKRSSVRTVEGKTQ</sequence>
<dbReference type="PANTHER" id="PTHR30482">
    <property type="entry name" value="HIGH-AFFINITY BRANCHED-CHAIN AMINO ACID TRANSPORT SYSTEM PERMEASE"/>
    <property type="match status" value="1"/>
</dbReference>
<keyword evidence="4 6" id="KW-1133">Transmembrane helix</keyword>
<evidence type="ECO:0000256" key="3">
    <source>
        <dbReference type="ARBA" id="ARBA00022692"/>
    </source>
</evidence>